<accession>A0A1G2MZB5</accession>
<dbReference type="EMBL" id="MHRT01000005">
    <property type="protein sequence ID" value="OHA29226.1"/>
    <property type="molecule type" value="Genomic_DNA"/>
</dbReference>
<name>A0A1G2MZB5_9BACT</name>
<proteinExistence type="predicted"/>
<reference evidence="2 3" key="1">
    <citation type="journal article" date="2016" name="Nat. Commun.">
        <title>Thousands of microbial genomes shed light on interconnected biogeochemical processes in an aquifer system.</title>
        <authorList>
            <person name="Anantharaman K."/>
            <person name="Brown C.T."/>
            <person name="Hug L.A."/>
            <person name="Sharon I."/>
            <person name="Castelle C.J."/>
            <person name="Probst A.J."/>
            <person name="Thomas B.C."/>
            <person name="Singh A."/>
            <person name="Wilkins M.J."/>
            <person name="Karaoz U."/>
            <person name="Brodie E.L."/>
            <person name="Williams K.H."/>
            <person name="Hubbard S.S."/>
            <person name="Banfield J.F."/>
        </authorList>
    </citation>
    <scope>NUCLEOTIDE SEQUENCE [LARGE SCALE GENOMIC DNA]</scope>
</reference>
<evidence type="ECO:0000313" key="3">
    <source>
        <dbReference type="Proteomes" id="UP000178089"/>
    </source>
</evidence>
<organism evidence="2 3">
    <name type="scientific">Candidatus Taylorbacteria bacterium RIFCSPHIGHO2_12_FULL_45_16</name>
    <dbReference type="NCBI Taxonomy" id="1802315"/>
    <lineage>
        <taxon>Bacteria</taxon>
        <taxon>Candidatus Tayloriibacteriota</taxon>
    </lineage>
</organism>
<sequence length="482" mass="51581">MRNSCKWLGIIGVVATLVFFADVPRASADIQQLENSVLYQNGQTIDQALGTGLSGSIDSIGVYAEYYSGSGIFIVAIACYDDAAYTLICGGGTDGTHFRSENVDVTTLNGYINIESNGVYVDTFTPTKYYRLAVRSDGFYSIGGASSGSPYAFGDVLPDSLSPNTSPSITGKDLYFWINADYSAIPDTSTRFIFLSPVASSTVATSTTVGAHVYVNESDWEDGTYLSLAYTNQTVAHVGGSALDAWYAAFGTGSTGGDTAIHLPLLAGDNDVATSTVFPFIGRTIGNYKIIRPSAYEGLWLIGRFFGGQTIVASSTSFIVVQRTGVDIAVEAGGTALIDALITGTTTAPILNCHVTSFSLELCLISLIVPPASVLKADFERFRDAFLTKWPLGYVTRVISVMATTTPVALPTLDFTMPSVIGGQHVELDPWPYLFSASSTIGSASSTEGQTFREITEPYWYMLWAVILVLAITKHVIGMRHH</sequence>
<keyword evidence="1" id="KW-1133">Transmembrane helix</keyword>
<dbReference type="AlphaFoldDB" id="A0A1G2MZB5"/>
<evidence type="ECO:0000313" key="2">
    <source>
        <dbReference type="EMBL" id="OHA29226.1"/>
    </source>
</evidence>
<dbReference type="Proteomes" id="UP000178089">
    <property type="component" value="Unassembled WGS sequence"/>
</dbReference>
<dbReference type="STRING" id="1802315.A3F51_01270"/>
<protein>
    <submittedName>
        <fullName evidence="2">Uncharacterized protein</fullName>
    </submittedName>
</protein>
<keyword evidence="1" id="KW-0472">Membrane</keyword>
<feature type="transmembrane region" description="Helical" evidence="1">
    <location>
        <begin position="459"/>
        <end position="477"/>
    </location>
</feature>
<keyword evidence="1" id="KW-0812">Transmembrane</keyword>
<gene>
    <name evidence="2" type="ORF">A3F51_01270</name>
</gene>
<evidence type="ECO:0000256" key="1">
    <source>
        <dbReference type="SAM" id="Phobius"/>
    </source>
</evidence>
<comment type="caution">
    <text evidence="2">The sequence shown here is derived from an EMBL/GenBank/DDBJ whole genome shotgun (WGS) entry which is preliminary data.</text>
</comment>